<dbReference type="Proteomes" id="UP000198828">
    <property type="component" value="Unassembled WGS sequence"/>
</dbReference>
<comment type="subcellular location">
    <subcellularLocation>
        <location evidence="5">Secreted</location>
    </subcellularLocation>
    <subcellularLocation>
        <location evidence="5">Bacterial flagellum</location>
    </subcellularLocation>
</comment>
<dbReference type="GO" id="GO:0007155">
    <property type="term" value="P:cell adhesion"/>
    <property type="evidence" value="ECO:0007669"/>
    <property type="project" value="InterPro"/>
</dbReference>
<keyword evidence="8" id="KW-0966">Cell projection</keyword>
<dbReference type="InterPro" id="IPR040026">
    <property type="entry name" value="FliD"/>
</dbReference>
<keyword evidence="3" id="KW-0175">Coiled coil</keyword>
<dbReference type="InterPro" id="IPR010809">
    <property type="entry name" value="FliD_C"/>
</dbReference>
<dbReference type="InterPro" id="IPR003481">
    <property type="entry name" value="FliD_N"/>
</dbReference>
<evidence type="ECO:0000313" key="8">
    <source>
        <dbReference type="EMBL" id="SDW06411.1"/>
    </source>
</evidence>
<dbReference type="GO" id="GO:0009421">
    <property type="term" value="C:bacterial-type flagellum filament cap"/>
    <property type="evidence" value="ECO:0007669"/>
    <property type="project" value="InterPro"/>
</dbReference>
<evidence type="ECO:0000256" key="4">
    <source>
        <dbReference type="ARBA" id="ARBA00023143"/>
    </source>
</evidence>
<gene>
    <name evidence="8" type="ORF">SAMN05660923_00145</name>
</gene>
<dbReference type="RefSeq" id="WP_093749861.1">
    <property type="nucleotide sequence ID" value="NZ_BSYN01000001.1"/>
</dbReference>
<keyword evidence="4 5" id="KW-0975">Bacterial flagellum</keyword>
<evidence type="ECO:0000256" key="5">
    <source>
        <dbReference type="RuleBase" id="RU362066"/>
    </source>
</evidence>
<dbReference type="EMBL" id="FNNG01000001">
    <property type="protein sequence ID" value="SDW06411.1"/>
    <property type="molecule type" value="Genomic_DNA"/>
</dbReference>
<dbReference type="PANTHER" id="PTHR30288:SF0">
    <property type="entry name" value="FLAGELLAR HOOK-ASSOCIATED PROTEIN 2"/>
    <property type="match status" value="1"/>
</dbReference>
<dbReference type="OrthoDB" id="9776025at2"/>
<keyword evidence="8" id="KW-0969">Cilium</keyword>
<accession>A0A1H2QGV2</accession>
<comment type="similarity">
    <text evidence="1 5">Belongs to the FliD family.</text>
</comment>
<evidence type="ECO:0000256" key="3">
    <source>
        <dbReference type="ARBA" id="ARBA00023054"/>
    </source>
</evidence>
<sequence>MYSNLRITGLASGIDTEEMIKTLMSAERVKVDRVEQDRQILLWRQEIYNNLNKDFANFILNTRKMFGLTTVSINGTFLPNSYQNLSWVKKATSSDEKVATVSTTASALEGIYSVEVVQLAEGVSLASGKKINGDTNLKEMLGLNSEETIEFTINGKKFVIGNLKKDEDGNIIDDRVGPVYDENGEIIDYEAAFIDGDLANIKLSNVVRLINNAKIKDKEGNETSLGVRASYDAGIDRFFLQTTGTGAEAKIEFEASGVGAQFIHALQFSGTSVVEDADGKVVSISYSNQGKDAIINFNGAEGITSSTNRFTVNGITIDINKKEDFSITVSTDVDAIYEKIVEFVDQYNELVEKVHKLLNEKVYRNYPPLTSEQKKAMEKSDIELWEEKAKSGLLRNDSIIQTTMQNVRQSLYEISAGIGGSYKFITEIGISTPKYARGSAGGKLVIDEKKLKDAIAKDPEGVLELLFKESNPDVVETINGKEVKQIGGLVTRIYDNLIVGMEEIIKKSGTGDNADLYRGVKFNILLDFVSEYGSISMLDKDILQYSRKIDDLNKMLIQKENDYYIKFAAMEKAIGRMNQQSMWLMQQFSG</sequence>
<keyword evidence="9" id="KW-1185">Reference proteome</keyword>
<dbReference type="GO" id="GO:0009424">
    <property type="term" value="C:bacterial-type flagellum hook"/>
    <property type="evidence" value="ECO:0007669"/>
    <property type="project" value="UniProtKB-UniRule"/>
</dbReference>
<name>A0A1H2QGV2_9FIRM</name>
<dbReference type="Pfam" id="PF07195">
    <property type="entry name" value="FliD_C"/>
    <property type="match status" value="1"/>
</dbReference>
<keyword evidence="5" id="KW-0964">Secreted</keyword>
<reference evidence="8 9" key="1">
    <citation type="submission" date="2016-10" db="EMBL/GenBank/DDBJ databases">
        <authorList>
            <person name="de Groot N.N."/>
        </authorList>
    </citation>
    <scope>NUCLEOTIDE SEQUENCE [LARGE SCALE GENOMIC DNA]</scope>
    <source>
        <strain evidence="8 9">DSM 23310</strain>
    </source>
</reference>
<dbReference type="GO" id="GO:0071973">
    <property type="term" value="P:bacterial-type flagellum-dependent cell motility"/>
    <property type="evidence" value="ECO:0007669"/>
    <property type="project" value="TreeGrafter"/>
</dbReference>
<evidence type="ECO:0000313" key="9">
    <source>
        <dbReference type="Proteomes" id="UP000198828"/>
    </source>
</evidence>
<evidence type="ECO:0000259" key="7">
    <source>
        <dbReference type="Pfam" id="PF07195"/>
    </source>
</evidence>
<keyword evidence="8" id="KW-0282">Flagellum</keyword>
<protein>
    <recommendedName>
        <fullName evidence="5">Flagellar hook-associated protein 2</fullName>
        <shortName evidence="5">HAP2</shortName>
    </recommendedName>
    <alternativeName>
        <fullName evidence="5">Flagellar cap protein</fullName>
    </alternativeName>
</protein>
<dbReference type="GO" id="GO:0005576">
    <property type="term" value="C:extracellular region"/>
    <property type="evidence" value="ECO:0007669"/>
    <property type="project" value="UniProtKB-SubCell"/>
</dbReference>
<evidence type="ECO:0000256" key="2">
    <source>
        <dbReference type="ARBA" id="ARBA00011255"/>
    </source>
</evidence>
<organism evidence="8 9">
    <name type="scientific">Tepidimicrobium xylanilyticum</name>
    <dbReference type="NCBI Taxonomy" id="1123352"/>
    <lineage>
        <taxon>Bacteria</taxon>
        <taxon>Bacillati</taxon>
        <taxon>Bacillota</taxon>
        <taxon>Tissierellia</taxon>
        <taxon>Tissierellales</taxon>
        <taxon>Tepidimicrobiaceae</taxon>
        <taxon>Tepidimicrobium</taxon>
    </lineage>
</organism>
<evidence type="ECO:0000259" key="6">
    <source>
        <dbReference type="Pfam" id="PF02465"/>
    </source>
</evidence>
<feature type="domain" description="Flagellar hook-associated protein 2 N-terminal" evidence="6">
    <location>
        <begin position="12"/>
        <end position="121"/>
    </location>
</feature>
<dbReference type="Pfam" id="PF02465">
    <property type="entry name" value="FliD_N"/>
    <property type="match status" value="1"/>
</dbReference>
<comment type="subunit">
    <text evidence="2 5">Homopentamer.</text>
</comment>
<proteinExistence type="inferred from homology"/>
<dbReference type="PANTHER" id="PTHR30288">
    <property type="entry name" value="FLAGELLAR CAP/ASSEMBLY PROTEIN FLID"/>
    <property type="match status" value="1"/>
</dbReference>
<dbReference type="AlphaFoldDB" id="A0A1H2QGV2"/>
<feature type="domain" description="Flagellar hook-associated protein 2 C-terminal" evidence="7">
    <location>
        <begin position="290"/>
        <end position="579"/>
    </location>
</feature>
<evidence type="ECO:0000256" key="1">
    <source>
        <dbReference type="ARBA" id="ARBA00009764"/>
    </source>
</evidence>
<comment type="function">
    <text evidence="5">Required for morphogenesis and for the elongation of the flagellar filament by facilitating polymerization of the flagellin monomers at the tip of growing filament. Forms a capping structure, which prevents flagellin subunits (transported through the central channel of the flagellum) from leaking out without polymerization at the distal end.</text>
</comment>